<dbReference type="Proteomes" id="UP000828390">
    <property type="component" value="Unassembled WGS sequence"/>
</dbReference>
<name>A0A9D4K0V2_DREPO</name>
<keyword evidence="2" id="KW-0768">Sushi</keyword>
<keyword evidence="5" id="KW-1185">Reference proteome</keyword>
<keyword evidence="1 2" id="KW-1015">Disulfide bond</keyword>
<proteinExistence type="predicted"/>
<organism evidence="4 5">
    <name type="scientific">Dreissena polymorpha</name>
    <name type="common">Zebra mussel</name>
    <name type="synonym">Mytilus polymorpha</name>
    <dbReference type="NCBI Taxonomy" id="45954"/>
    <lineage>
        <taxon>Eukaryota</taxon>
        <taxon>Metazoa</taxon>
        <taxon>Spiralia</taxon>
        <taxon>Lophotrochozoa</taxon>
        <taxon>Mollusca</taxon>
        <taxon>Bivalvia</taxon>
        <taxon>Autobranchia</taxon>
        <taxon>Heteroconchia</taxon>
        <taxon>Euheterodonta</taxon>
        <taxon>Imparidentia</taxon>
        <taxon>Neoheterodontei</taxon>
        <taxon>Myida</taxon>
        <taxon>Dreissenoidea</taxon>
        <taxon>Dreissenidae</taxon>
        <taxon>Dreissena</taxon>
    </lineage>
</organism>
<comment type="caution">
    <text evidence="4">The sequence shown here is derived from an EMBL/GenBank/DDBJ whole genome shotgun (WGS) entry which is preliminary data.</text>
</comment>
<gene>
    <name evidence="4" type="ORF">DPMN_103495</name>
</gene>
<dbReference type="InterPro" id="IPR035976">
    <property type="entry name" value="Sushi/SCR/CCP_sf"/>
</dbReference>
<dbReference type="Pfam" id="PF00084">
    <property type="entry name" value="Sushi"/>
    <property type="match status" value="1"/>
</dbReference>
<dbReference type="Gene3D" id="2.60.40.3210">
    <property type="entry name" value="Zona pellucida, ZP-N domain"/>
    <property type="match status" value="1"/>
</dbReference>
<evidence type="ECO:0000313" key="4">
    <source>
        <dbReference type="EMBL" id="KAH3830254.1"/>
    </source>
</evidence>
<dbReference type="SUPFAM" id="SSF57535">
    <property type="entry name" value="Complement control module/SCR domain"/>
    <property type="match status" value="1"/>
</dbReference>
<evidence type="ECO:0000313" key="5">
    <source>
        <dbReference type="Proteomes" id="UP000828390"/>
    </source>
</evidence>
<reference evidence="4" key="2">
    <citation type="submission" date="2020-11" db="EMBL/GenBank/DDBJ databases">
        <authorList>
            <person name="McCartney M.A."/>
            <person name="Auch B."/>
            <person name="Kono T."/>
            <person name="Mallez S."/>
            <person name="Becker A."/>
            <person name="Gohl D.M."/>
            <person name="Silverstein K.A.T."/>
            <person name="Koren S."/>
            <person name="Bechman K.B."/>
            <person name="Herman A."/>
            <person name="Abrahante J.E."/>
            <person name="Garbe J."/>
        </authorList>
    </citation>
    <scope>NUCLEOTIDE SEQUENCE</scope>
    <source>
        <strain evidence="4">Duluth1</strain>
        <tissue evidence="4">Whole animal</tissue>
    </source>
</reference>
<dbReference type="InterPro" id="IPR000436">
    <property type="entry name" value="Sushi_SCR_CCP_dom"/>
</dbReference>
<evidence type="ECO:0000259" key="3">
    <source>
        <dbReference type="PROSITE" id="PS50923"/>
    </source>
</evidence>
<feature type="disulfide bond" evidence="2">
    <location>
        <begin position="34"/>
        <end position="61"/>
    </location>
</feature>
<dbReference type="CDD" id="cd00033">
    <property type="entry name" value="CCP"/>
    <property type="match status" value="1"/>
</dbReference>
<protein>
    <recommendedName>
        <fullName evidence="3">Sushi domain-containing protein</fullName>
    </recommendedName>
</protein>
<sequence>MEQLWLDIYTCWAPKQGSVSNITTTYGSTATISCETGYLLVGSAIVTCDSSGHWGSTGQTCTPVEMDLNKAIRAGCSSIGWNISVDMSILQQMYPFVLPNNIYFGETSCKGSLSRNILQYTFGFKDCLTNEKISGEAIIYENKLIYATFDLLNSHLIRNHVWTSFIARQHLLTSIMTLTRTILRS</sequence>
<dbReference type="EMBL" id="JAIWYP010000004">
    <property type="protein sequence ID" value="KAH3830254.1"/>
    <property type="molecule type" value="Genomic_DNA"/>
</dbReference>
<dbReference type="SMART" id="SM00032">
    <property type="entry name" value="CCP"/>
    <property type="match status" value="1"/>
</dbReference>
<dbReference type="AlphaFoldDB" id="A0A9D4K0V2"/>
<evidence type="ECO:0000256" key="2">
    <source>
        <dbReference type="PROSITE-ProRule" id="PRU00302"/>
    </source>
</evidence>
<evidence type="ECO:0000256" key="1">
    <source>
        <dbReference type="ARBA" id="ARBA00023157"/>
    </source>
</evidence>
<dbReference type="Gene3D" id="2.10.70.10">
    <property type="entry name" value="Complement Module, domain 1"/>
    <property type="match status" value="1"/>
</dbReference>
<accession>A0A9D4K0V2</accession>
<comment type="caution">
    <text evidence="2">Lacks conserved residue(s) required for the propagation of feature annotation.</text>
</comment>
<reference evidence="4" key="1">
    <citation type="journal article" date="2019" name="bioRxiv">
        <title>The Genome of the Zebra Mussel, Dreissena polymorpha: A Resource for Invasive Species Research.</title>
        <authorList>
            <person name="McCartney M.A."/>
            <person name="Auch B."/>
            <person name="Kono T."/>
            <person name="Mallez S."/>
            <person name="Zhang Y."/>
            <person name="Obille A."/>
            <person name="Becker A."/>
            <person name="Abrahante J.E."/>
            <person name="Garbe J."/>
            <person name="Badalamenti J.P."/>
            <person name="Herman A."/>
            <person name="Mangelson H."/>
            <person name="Liachko I."/>
            <person name="Sullivan S."/>
            <person name="Sone E.D."/>
            <person name="Koren S."/>
            <person name="Silverstein K.A.T."/>
            <person name="Beckman K.B."/>
            <person name="Gohl D.M."/>
        </authorList>
    </citation>
    <scope>NUCLEOTIDE SEQUENCE</scope>
    <source>
        <strain evidence="4">Duluth1</strain>
        <tissue evidence="4">Whole animal</tissue>
    </source>
</reference>
<feature type="domain" description="Sushi" evidence="3">
    <location>
        <begin position="9"/>
        <end position="63"/>
    </location>
</feature>
<dbReference type="PROSITE" id="PS50923">
    <property type="entry name" value="SUSHI"/>
    <property type="match status" value="1"/>
</dbReference>